<keyword evidence="10" id="KW-1185">Reference proteome</keyword>
<evidence type="ECO:0000256" key="3">
    <source>
        <dbReference type="ARBA" id="ARBA00022729"/>
    </source>
</evidence>
<evidence type="ECO:0000259" key="8">
    <source>
        <dbReference type="Pfam" id="PF14322"/>
    </source>
</evidence>
<evidence type="ECO:0000313" key="9">
    <source>
        <dbReference type="EMBL" id="PRP66706.1"/>
    </source>
</evidence>
<evidence type="ECO:0008006" key="11">
    <source>
        <dbReference type="Google" id="ProtNLM"/>
    </source>
</evidence>
<dbReference type="InterPro" id="IPR033985">
    <property type="entry name" value="SusD-like_N"/>
</dbReference>
<dbReference type="InterPro" id="IPR012944">
    <property type="entry name" value="SusD_RagB_dom"/>
</dbReference>
<proteinExistence type="inferred from homology"/>
<protein>
    <recommendedName>
        <fullName evidence="11">RagB/SusD family nutrient uptake outer membrane protein</fullName>
    </recommendedName>
</protein>
<keyword evidence="3 6" id="KW-0732">Signal</keyword>
<dbReference type="EMBL" id="MQUC01000003">
    <property type="protein sequence ID" value="PRP66706.1"/>
    <property type="molecule type" value="Genomic_DNA"/>
</dbReference>
<dbReference type="OrthoDB" id="5694214at2"/>
<feature type="chain" id="PRO_5015642356" description="RagB/SusD family nutrient uptake outer membrane protein" evidence="6">
    <location>
        <begin position="25"/>
        <end position="497"/>
    </location>
</feature>
<evidence type="ECO:0000256" key="5">
    <source>
        <dbReference type="ARBA" id="ARBA00023237"/>
    </source>
</evidence>
<evidence type="ECO:0000313" key="10">
    <source>
        <dbReference type="Proteomes" id="UP000239532"/>
    </source>
</evidence>
<dbReference type="Gene3D" id="1.25.40.390">
    <property type="match status" value="1"/>
</dbReference>
<evidence type="ECO:0000259" key="7">
    <source>
        <dbReference type="Pfam" id="PF07980"/>
    </source>
</evidence>
<keyword evidence="5" id="KW-0998">Cell outer membrane</keyword>
<dbReference type="GO" id="GO:0009279">
    <property type="term" value="C:cell outer membrane"/>
    <property type="evidence" value="ECO:0007669"/>
    <property type="project" value="UniProtKB-SubCell"/>
</dbReference>
<dbReference type="Pfam" id="PF07980">
    <property type="entry name" value="SusD_RagB"/>
    <property type="match status" value="1"/>
</dbReference>
<feature type="domain" description="RagB/SusD" evidence="7">
    <location>
        <begin position="335"/>
        <end position="497"/>
    </location>
</feature>
<gene>
    <name evidence="9" type="ORF">BST86_06125</name>
</gene>
<dbReference type="AlphaFoldDB" id="A0A2S9WTR5"/>
<organism evidence="9 10">
    <name type="scientific">Nonlabens agnitus</name>
    <dbReference type="NCBI Taxonomy" id="870484"/>
    <lineage>
        <taxon>Bacteria</taxon>
        <taxon>Pseudomonadati</taxon>
        <taxon>Bacteroidota</taxon>
        <taxon>Flavobacteriia</taxon>
        <taxon>Flavobacteriales</taxon>
        <taxon>Flavobacteriaceae</taxon>
        <taxon>Nonlabens</taxon>
    </lineage>
</organism>
<feature type="signal peptide" evidence="6">
    <location>
        <begin position="1"/>
        <end position="24"/>
    </location>
</feature>
<evidence type="ECO:0000256" key="6">
    <source>
        <dbReference type="SAM" id="SignalP"/>
    </source>
</evidence>
<evidence type="ECO:0000256" key="2">
    <source>
        <dbReference type="ARBA" id="ARBA00006275"/>
    </source>
</evidence>
<evidence type="ECO:0000256" key="4">
    <source>
        <dbReference type="ARBA" id="ARBA00023136"/>
    </source>
</evidence>
<keyword evidence="4" id="KW-0472">Membrane</keyword>
<name>A0A2S9WTR5_9FLAO</name>
<evidence type="ECO:0000256" key="1">
    <source>
        <dbReference type="ARBA" id="ARBA00004442"/>
    </source>
</evidence>
<reference evidence="9 10" key="1">
    <citation type="submission" date="2016-11" db="EMBL/GenBank/DDBJ databases">
        <title>Trade-off between light-utilization and light-protection in marine flavobacteria.</title>
        <authorList>
            <person name="Kumagai Y."/>
        </authorList>
    </citation>
    <scope>NUCLEOTIDE SEQUENCE [LARGE SCALE GENOMIC DNA]</scope>
    <source>
        <strain evidence="9 10">JCM 17109</strain>
    </source>
</reference>
<dbReference type="Pfam" id="PF14322">
    <property type="entry name" value="SusD-like_3"/>
    <property type="match status" value="1"/>
</dbReference>
<comment type="caution">
    <text evidence="9">The sequence shown here is derived from an EMBL/GenBank/DDBJ whole genome shotgun (WGS) entry which is preliminary data.</text>
</comment>
<feature type="domain" description="SusD-like N-terminal" evidence="8">
    <location>
        <begin position="68"/>
        <end position="217"/>
    </location>
</feature>
<dbReference type="Proteomes" id="UP000239532">
    <property type="component" value="Unassembled WGS sequence"/>
</dbReference>
<dbReference type="InterPro" id="IPR011990">
    <property type="entry name" value="TPR-like_helical_dom_sf"/>
</dbReference>
<dbReference type="PROSITE" id="PS51257">
    <property type="entry name" value="PROKAR_LIPOPROTEIN"/>
    <property type="match status" value="1"/>
</dbReference>
<comment type="subcellular location">
    <subcellularLocation>
        <location evidence="1">Cell outer membrane</location>
    </subcellularLocation>
</comment>
<dbReference type="SUPFAM" id="SSF48452">
    <property type="entry name" value="TPR-like"/>
    <property type="match status" value="1"/>
</dbReference>
<comment type="similarity">
    <text evidence="2">Belongs to the SusD family.</text>
</comment>
<sequence length="497" mass="56014">MKMKTYILRTAAALTILLSLQSCEDAINLDPISDIGADGFYSNTQEVNLAVIGIYNSLHLKQLDEWVVTELRSDNTQLSFDNSQNANVPYRQLDRFVSNPLNEFTASYWRASYKTIGLSNNVLANLDAVTDAELGLQYEGEARFLRAHSMFNLVRLYGGIFIVTEPIAPQEARNLERKSIEEAYAVIIEDLEFAYNNLPESYGSDQIGRATKWAAGVELGKALLTQKTAASTTRAEIVLRDVVQMSGGRLLPNYEDVFDTNNEYNDEIFFAVRYQSGLVGLGSPFANLFAPLQSENNVVFGGGDEFNIPTGDFETLYSSNDPRADVNLAFSWVDSRNNVNMERFVTKYNGNFNNVDDAPNDWVISRYADAILLLAEAINENNGAPTPEAIGYLNDVRNRANQGDIPDAQVDSFFDFKLALEEERRKEFAFENHRWFDLLRTNRAVTVMNNHFATDFQYNDPDQPFFNTPPIQPFQTLLPIPQYEIDLNPSVAQNVGY</sequence>
<accession>A0A2S9WTR5</accession>
<dbReference type="CDD" id="cd08977">
    <property type="entry name" value="SusD"/>
    <property type="match status" value="1"/>
</dbReference>